<organism evidence="3 4">
    <name type="scientific">Cardiobacterium hominis</name>
    <dbReference type="NCBI Taxonomy" id="2718"/>
    <lineage>
        <taxon>Bacteria</taxon>
        <taxon>Pseudomonadati</taxon>
        <taxon>Pseudomonadota</taxon>
        <taxon>Gammaproteobacteria</taxon>
        <taxon>Cardiobacteriales</taxon>
        <taxon>Cardiobacteriaceae</taxon>
        <taxon>Cardiobacterium</taxon>
    </lineage>
</organism>
<dbReference type="AlphaFoldDB" id="A0A1C3H6Q8"/>
<dbReference type="SMART" id="SM00450">
    <property type="entry name" value="RHOD"/>
    <property type="match status" value="1"/>
</dbReference>
<dbReference type="PROSITE" id="PS50206">
    <property type="entry name" value="RHODANESE_3"/>
    <property type="match status" value="1"/>
</dbReference>
<evidence type="ECO:0000256" key="1">
    <source>
        <dbReference type="SAM" id="SignalP"/>
    </source>
</evidence>
<evidence type="ECO:0000313" key="3">
    <source>
        <dbReference type="EMBL" id="SAM71020.1"/>
    </source>
</evidence>
<dbReference type="RefSeq" id="WP_079541971.1">
    <property type="nucleotide sequence ID" value="NZ_CAUQEP010000011.1"/>
</dbReference>
<dbReference type="PANTHER" id="PTHR43031:SF1">
    <property type="entry name" value="PYRIDINE NUCLEOTIDE-DISULPHIDE OXIDOREDUCTASE"/>
    <property type="match status" value="1"/>
</dbReference>
<dbReference type="SUPFAM" id="SSF52821">
    <property type="entry name" value="Rhodanese/Cell cycle control phosphatase"/>
    <property type="match status" value="1"/>
</dbReference>
<dbReference type="Pfam" id="PF00581">
    <property type="entry name" value="Rhodanese"/>
    <property type="match status" value="1"/>
</dbReference>
<accession>A0A1C3H6Q8</accession>
<evidence type="ECO:0000313" key="4">
    <source>
        <dbReference type="Proteomes" id="UP000190837"/>
    </source>
</evidence>
<dbReference type="Proteomes" id="UP000190837">
    <property type="component" value="Unassembled WGS sequence"/>
</dbReference>
<dbReference type="CDD" id="cd00158">
    <property type="entry name" value="RHOD"/>
    <property type="match status" value="1"/>
</dbReference>
<dbReference type="Gene3D" id="3.40.250.10">
    <property type="entry name" value="Rhodanese-like domain"/>
    <property type="match status" value="1"/>
</dbReference>
<feature type="signal peptide" evidence="1">
    <location>
        <begin position="1"/>
        <end position="20"/>
    </location>
</feature>
<feature type="chain" id="PRO_5008674947" evidence="1">
    <location>
        <begin position="21"/>
        <end position="112"/>
    </location>
</feature>
<keyword evidence="1" id="KW-0732">Signal</keyword>
<evidence type="ECO:0000259" key="2">
    <source>
        <dbReference type="PROSITE" id="PS50206"/>
    </source>
</evidence>
<protein>
    <submittedName>
        <fullName evidence="3">Phage shock protein E</fullName>
    </submittedName>
</protein>
<feature type="domain" description="Rhodanese" evidence="2">
    <location>
        <begin position="18"/>
        <end position="106"/>
    </location>
</feature>
<dbReference type="InterPro" id="IPR050229">
    <property type="entry name" value="GlpE_sulfurtransferase"/>
</dbReference>
<name>A0A1C3H6Q8_9GAMM</name>
<reference evidence="4" key="1">
    <citation type="submission" date="2016-04" db="EMBL/GenBank/DDBJ databases">
        <authorList>
            <person name="Tagini F."/>
        </authorList>
    </citation>
    <scope>NUCLEOTIDE SEQUENCE [LARGE SCALE GENOMIC DNA]</scope>
    <source>
        <strain evidence="4">CHUV0807</strain>
    </source>
</reference>
<dbReference type="EMBL" id="FKLO01000076">
    <property type="protein sequence ID" value="SAM71020.1"/>
    <property type="molecule type" value="Genomic_DNA"/>
</dbReference>
<gene>
    <name evidence="3" type="ORF">CHUV0807_2273</name>
</gene>
<dbReference type="InterPro" id="IPR036873">
    <property type="entry name" value="Rhodanese-like_dom_sf"/>
</dbReference>
<proteinExistence type="predicted"/>
<dbReference type="InterPro" id="IPR001763">
    <property type="entry name" value="Rhodanese-like_dom"/>
</dbReference>
<dbReference type="PANTHER" id="PTHR43031">
    <property type="entry name" value="FAD-DEPENDENT OXIDOREDUCTASE"/>
    <property type="match status" value="1"/>
</dbReference>
<sequence>MLKKLALASLLAAAPLAALAETYLIDVRSPAEYAEAHADGAVNIPVEIVAEKISEITRDHDAEIYVYCRSGRRAGVAQQTLTGMGYRHVTNLGTLADAEAFVEKIKAADAGR</sequence>